<feature type="transmembrane region" description="Helical" evidence="1">
    <location>
        <begin position="6"/>
        <end position="27"/>
    </location>
</feature>
<proteinExistence type="predicted"/>
<keyword evidence="1" id="KW-0812">Transmembrane</keyword>
<gene>
    <name evidence="2" type="ORF">TMU3MR103_1728</name>
</gene>
<evidence type="ECO:0000313" key="2">
    <source>
        <dbReference type="EMBL" id="KFN90018.1"/>
    </source>
</evidence>
<dbReference type="AlphaFoldDB" id="A0A091CCB0"/>
<dbReference type="PATRIC" id="fig|1302648.3.peg.1690"/>
<comment type="caution">
    <text evidence="2">The sequence shown here is derived from an EMBL/GenBank/DDBJ whole genome shotgun (WGS) entry which is preliminary data.</text>
</comment>
<reference evidence="2 3" key="1">
    <citation type="submission" date="2014-08" db="EMBL/GenBank/DDBJ databases">
        <title>Genome sequence of Tetragenococcus muriaticus.</title>
        <authorList>
            <person name="Chuea-nongthon C."/>
            <person name="Rodtong S."/>
            <person name="Yongsawatdigul J."/>
            <person name="Steele J.L."/>
            <person name="Liu X.-y."/>
            <person name="Speers J."/>
            <person name="Glasner J.D."/>
            <person name="Neeno-Eckwall E.C."/>
        </authorList>
    </citation>
    <scope>NUCLEOTIDE SEQUENCE [LARGE SCALE GENOMIC DNA]</scope>
    <source>
        <strain evidence="2 3">3MR10-3</strain>
    </source>
</reference>
<evidence type="ECO:0000313" key="3">
    <source>
        <dbReference type="Proteomes" id="UP000029381"/>
    </source>
</evidence>
<feature type="transmembrane region" description="Helical" evidence="1">
    <location>
        <begin position="89"/>
        <end position="106"/>
    </location>
</feature>
<organism evidence="2 3">
    <name type="scientific">Tetragenococcus muriaticus 3MR10-3</name>
    <dbReference type="NCBI Taxonomy" id="1302648"/>
    <lineage>
        <taxon>Bacteria</taxon>
        <taxon>Bacillati</taxon>
        <taxon>Bacillota</taxon>
        <taxon>Bacilli</taxon>
        <taxon>Lactobacillales</taxon>
        <taxon>Enterococcaceae</taxon>
        <taxon>Tetragenococcus</taxon>
    </lineage>
</organism>
<feature type="transmembrane region" description="Helical" evidence="1">
    <location>
        <begin position="39"/>
        <end position="58"/>
    </location>
</feature>
<dbReference type="InterPro" id="IPR008407">
    <property type="entry name" value="Brnchd-chn_aa_trnsp_AzlD"/>
</dbReference>
<dbReference type="RefSeq" id="WP_028790000.1">
    <property type="nucleotide sequence ID" value="NZ_JPVT01000182.1"/>
</dbReference>
<sequence>MISTEYLYLILGCFIVTWIPRILPFAFAKKMNFPAKFRLFLDYLPLCILTALLVQNLLSVSTGRPPVLDIPETLACIPALIVGIYTKDLMKIVVTGIIAIALIRLFI</sequence>
<evidence type="ECO:0000256" key="1">
    <source>
        <dbReference type="SAM" id="Phobius"/>
    </source>
</evidence>
<keyword evidence="1" id="KW-0472">Membrane</keyword>
<keyword evidence="3" id="KW-1185">Reference proteome</keyword>
<dbReference type="EMBL" id="JPVT01000182">
    <property type="protein sequence ID" value="KFN90018.1"/>
    <property type="molecule type" value="Genomic_DNA"/>
</dbReference>
<dbReference type="Pfam" id="PF05437">
    <property type="entry name" value="AzlD"/>
    <property type="match status" value="1"/>
</dbReference>
<accession>A0A091CCB0</accession>
<dbReference type="Proteomes" id="UP000029381">
    <property type="component" value="Unassembled WGS sequence"/>
</dbReference>
<name>A0A091CCB0_9ENTE</name>
<evidence type="ECO:0008006" key="4">
    <source>
        <dbReference type="Google" id="ProtNLM"/>
    </source>
</evidence>
<protein>
    <recommendedName>
        <fullName evidence="4">Branched-chain amino acid transport protein</fullName>
    </recommendedName>
</protein>
<keyword evidence="1" id="KW-1133">Transmembrane helix</keyword>